<reference evidence="9" key="1">
    <citation type="submission" date="2023-07" db="EMBL/GenBank/DDBJ databases">
        <title>A draft genome of Kazachstania heterogenica Y-27499.</title>
        <authorList>
            <person name="Donic C."/>
            <person name="Kralova J.S."/>
            <person name="Fidel L."/>
            <person name="Ben-Dor S."/>
            <person name="Jung S."/>
        </authorList>
    </citation>
    <scope>NUCLEOTIDE SEQUENCE [LARGE SCALE GENOMIC DNA]</scope>
    <source>
        <strain evidence="9">Y27499</strain>
    </source>
</reference>
<dbReference type="GO" id="GO:0000730">
    <property type="term" value="P:DNA recombinase assembly"/>
    <property type="evidence" value="ECO:0007669"/>
    <property type="project" value="TreeGrafter"/>
</dbReference>
<dbReference type="PANTHER" id="PTHR22942:SF66">
    <property type="entry name" value="RE19845P"/>
    <property type="match status" value="1"/>
</dbReference>
<sequence>MDLYDELPQSKLLYELEFSQLLDNAKKNNVTTIDFLTLNISELSKILQRSVVEVNKFQSILVDEFNGQYKSQNVLTPLHSQNSVKLHSQFISSEDTNPAWFTTGDIKIDEILGGGIFIRGITEIFGESSTGKSQLLMQLSLTVQLPLEKYGLNGKCVFITTEGDLTTQRIQQILAENPLYNNENVSLDNIFTVTCNDLTTQEHILDVQLPILLDRNKDSIKLIIIDSISHHLRVELENTSIKNSQVNRFYVERLAEKLLYLANKYELSVVVANQVGNKPLLENAEPVRQIITDYDYQVGWLVGWKDSSILYRHKYNSMDISTSNLTMSNGAMNYKDSSKNLHQSNTNSDNLRFSQVDSFQLETILSDDEDSMLIEKEVNKFIEASNRIKSVSESALSIRSLENNESDPNNNYDNGNYNMSDMNSMGKSKQNLTLNTADIEYSKEKINKKKSVIIRKKRRLDSIVPNLGLSWANYVSTRILLKKSYKASPMIKRGELKIYQGIDESSFWQVKRDLTVVFSSYCEPKSITYAITKQGIKAIEI</sequence>
<dbReference type="InterPro" id="IPR047348">
    <property type="entry name" value="XRCC3-like_C"/>
</dbReference>
<name>A0AAN7WU05_9SACH</name>
<comment type="subcellular location">
    <subcellularLocation>
        <location evidence="1">Nucleus</location>
    </subcellularLocation>
</comment>
<dbReference type="InterPro" id="IPR020588">
    <property type="entry name" value="RecA_ATP-bd"/>
</dbReference>
<dbReference type="GO" id="GO:0006312">
    <property type="term" value="P:mitotic recombination"/>
    <property type="evidence" value="ECO:0007669"/>
    <property type="project" value="TreeGrafter"/>
</dbReference>
<dbReference type="SUPFAM" id="SSF52540">
    <property type="entry name" value="P-loop containing nucleoside triphosphate hydrolases"/>
    <property type="match status" value="1"/>
</dbReference>
<evidence type="ECO:0000256" key="6">
    <source>
        <dbReference type="ARBA" id="ARBA00023242"/>
    </source>
</evidence>
<keyword evidence="3" id="KW-0227">DNA damage</keyword>
<dbReference type="GO" id="GO:0005634">
    <property type="term" value="C:nucleus"/>
    <property type="evidence" value="ECO:0007669"/>
    <property type="project" value="UniProtKB-SubCell"/>
</dbReference>
<keyword evidence="9" id="KW-1185">Reference proteome</keyword>
<evidence type="ECO:0000256" key="1">
    <source>
        <dbReference type="ARBA" id="ARBA00004123"/>
    </source>
</evidence>
<keyword evidence="5" id="KW-0234">DNA repair</keyword>
<dbReference type="InterPro" id="IPR027417">
    <property type="entry name" value="P-loop_NTPase"/>
</dbReference>
<comment type="caution">
    <text evidence="8">The sequence shown here is derived from an EMBL/GenBank/DDBJ whole genome shotgun (WGS) entry which is preliminary data.</text>
</comment>
<dbReference type="PROSITE" id="PS50162">
    <property type="entry name" value="RECA_2"/>
    <property type="match status" value="1"/>
</dbReference>
<dbReference type="GO" id="GO:0003690">
    <property type="term" value="F:double-stranded DNA binding"/>
    <property type="evidence" value="ECO:0007669"/>
    <property type="project" value="TreeGrafter"/>
</dbReference>
<protein>
    <recommendedName>
        <fullName evidence="7">RecA family profile 1 domain-containing protein</fullName>
    </recommendedName>
</protein>
<dbReference type="PANTHER" id="PTHR22942">
    <property type="entry name" value="RECA/RAD51/RADA DNA STRAND-PAIRING FAMILY MEMBER"/>
    <property type="match status" value="1"/>
</dbReference>
<evidence type="ECO:0000313" key="8">
    <source>
        <dbReference type="EMBL" id="KAK5781798.1"/>
    </source>
</evidence>
<evidence type="ECO:0000256" key="3">
    <source>
        <dbReference type="ARBA" id="ARBA00022763"/>
    </source>
</evidence>
<dbReference type="Pfam" id="PF08423">
    <property type="entry name" value="Rad51"/>
    <property type="match status" value="1"/>
</dbReference>
<evidence type="ECO:0000256" key="4">
    <source>
        <dbReference type="ARBA" id="ARBA00022840"/>
    </source>
</evidence>
<dbReference type="Proteomes" id="UP001306508">
    <property type="component" value="Unassembled WGS sequence"/>
</dbReference>
<gene>
    <name evidence="8" type="ORF">RI543_000698</name>
</gene>
<dbReference type="InterPro" id="IPR013632">
    <property type="entry name" value="Rad51_C"/>
</dbReference>
<dbReference type="GO" id="GO:0061982">
    <property type="term" value="P:meiosis I cell cycle process"/>
    <property type="evidence" value="ECO:0007669"/>
    <property type="project" value="UniProtKB-ARBA"/>
</dbReference>
<evidence type="ECO:0000313" key="9">
    <source>
        <dbReference type="Proteomes" id="UP001306508"/>
    </source>
</evidence>
<dbReference type="GO" id="GO:0042148">
    <property type="term" value="P:DNA strand invasion"/>
    <property type="evidence" value="ECO:0007669"/>
    <property type="project" value="TreeGrafter"/>
</dbReference>
<accession>A0AAN7WU05</accession>
<evidence type="ECO:0000256" key="5">
    <source>
        <dbReference type="ARBA" id="ARBA00023204"/>
    </source>
</evidence>
<dbReference type="GO" id="GO:0003697">
    <property type="term" value="F:single-stranded DNA binding"/>
    <property type="evidence" value="ECO:0007669"/>
    <property type="project" value="TreeGrafter"/>
</dbReference>
<dbReference type="CDD" id="cd19491">
    <property type="entry name" value="XRCC3"/>
    <property type="match status" value="1"/>
</dbReference>
<organism evidence="8 9">
    <name type="scientific">Arxiozyma heterogenica</name>
    <dbReference type="NCBI Taxonomy" id="278026"/>
    <lineage>
        <taxon>Eukaryota</taxon>
        <taxon>Fungi</taxon>
        <taxon>Dikarya</taxon>
        <taxon>Ascomycota</taxon>
        <taxon>Saccharomycotina</taxon>
        <taxon>Saccharomycetes</taxon>
        <taxon>Saccharomycetales</taxon>
        <taxon>Saccharomycetaceae</taxon>
        <taxon>Arxiozyma</taxon>
    </lineage>
</organism>
<dbReference type="GO" id="GO:0000150">
    <property type="term" value="F:DNA strand exchange activity"/>
    <property type="evidence" value="ECO:0007669"/>
    <property type="project" value="TreeGrafter"/>
</dbReference>
<feature type="domain" description="RecA family profile 1" evidence="7">
    <location>
        <begin position="97"/>
        <end position="275"/>
    </location>
</feature>
<keyword evidence="2" id="KW-0547">Nucleotide-binding</keyword>
<dbReference type="EMBL" id="JAWIZZ010000029">
    <property type="protein sequence ID" value="KAK5781798.1"/>
    <property type="molecule type" value="Genomic_DNA"/>
</dbReference>
<dbReference type="GO" id="GO:0140664">
    <property type="term" value="F:ATP-dependent DNA damage sensor activity"/>
    <property type="evidence" value="ECO:0007669"/>
    <property type="project" value="InterPro"/>
</dbReference>
<dbReference type="Gene3D" id="3.40.50.300">
    <property type="entry name" value="P-loop containing nucleotide triphosphate hydrolases"/>
    <property type="match status" value="2"/>
</dbReference>
<proteinExistence type="predicted"/>
<evidence type="ECO:0000259" key="7">
    <source>
        <dbReference type="PROSITE" id="PS50162"/>
    </source>
</evidence>
<keyword evidence="4" id="KW-0067">ATP-binding</keyword>
<dbReference type="GO" id="GO:0005524">
    <property type="term" value="F:ATP binding"/>
    <property type="evidence" value="ECO:0007669"/>
    <property type="project" value="UniProtKB-KW"/>
</dbReference>
<evidence type="ECO:0000256" key="2">
    <source>
        <dbReference type="ARBA" id="ARBA00022741"/>
    </source>
</evidence>
<keyword evidence="6" id="KW-0539">Nucleus</keyword>
<dbReference type="AlphaFoldDB" id="A0AAN7WU05"/>